<dbReference type="Pfam" id="PF12571">
    <property type="entry name" value="Phage_tail_fib"/>
    <property type="match status" value="1"/>
</dbReference>
<name>A0A975DFX3_9GAMM</name>
<sequence length="1466" mass="159478">MSHTEYWTTLTANGRQKVLAAIAQQGKIEISHFAVGDGTIGESHTDLTSLKYRNEISSLHVVSGESALVEMFAVVPADVGGFYVREGAFYTSDGEAFAIIKYPETYKPDASDNAAAELGIRAIVDVEQAQVVTEKIDPSMVYASREWVKRTLSNDLALLQDEIEKNAANLTVLDSKLNNKGIATKWQDLTGSVGHAFETEYNGEKYVVKNPMDVVAIAPPPFAGRSYIEQNGTNSYIKLKSPIVLQAGYKVKLKFEAPKERLSEFEFLLDGTELGSSRFFFYFGADGKLRTAVNTKIDGEVATTNISSYPTDGLIHEFEADITSALEIGKIASRYDAGSRYTLRVYDLEVFNSQGERIHYFPLRTDAIDYLAGNLVKDEEFTYAGNWEVIGNPRVENNSVVFDNPAGTNAIRVNQTYIGTATTFRLVCDVARTSGELVFGTVNSTGAVSPLVNINSSGKTDSVFVASLNGLRVGLSETSFDFIGAIKNFRVIPMVELSPSASFSSATGFALSGGVTITGGKAVFGSGTGTKAVRFENAKLIAGKKYRVVVSAQGGTTGSFAASFAGSQDLTLRTANGVYDQVITMNSTPTNANIYTQNGWDGNIEYFSVTEVTDGEVIGESEIVYENHWSKQLDSKDIGTKSDIDAGTSTKIVPHVKAIKEAINEAVLPINEKLSKTTHALSKSIDLSSQVQNSPYRKSVIALCQLNSPYANFNSFSEGVIRGHRSNSLHPDITAHIAVAKRYASDGMRGNVLLKGGLREVKLCTFMYKGNKYGGLHFFYDIAEHQTIAFDGLSNFDIFGLDYINTQTGEKLNAEVADSLRFDGIAVDDELYFNESEVLRKKQLATVEESLAGTSSERVATPKGVKDFLAQFGLGSKSANAVLISSGDLNNYRGQFFGYVSAAVSGRVANVPVPNNGYFVSLPSSASNYNMQLYFISLDTQPMRVYFRRQCGADWKSWQRFYSTEDKPTADEIHATLGGLASSPFTFKGRDLLIYGKRALVGYDPTRENKLIINYGADWPQVDVAGNWQFGQDVSIVGDLKFTGTDSYIWTPNRENGFFGVYDSYKNAVALKYTYDGGFEFKRKLVLGSSGQTVLDAGGGLSVKVTTPTGWVDIGSQNPDFCHFYTSNPAYFFDRKISVRGEIYAGANYDKKVYHEGNKPTASDVGAGTFNGAVYAAKGYSWRCTLQTTPNAIGVDVYKHDGSVRVGGCGVYSGSGGIDDAIAYLGTGKDPWNGIEGIRVNASKFTYKGFDVYHKGNLPPLLSSFGIGAENDLRGTIYELGLPRDIYGTGTRSGLANGGTDGLGIPWVSGSNKLGLLSVSAQWVDGTGVVSFVREFTSYTGGKFYQTGKDANTWNAWRKVIDTSNIQNSLQDTTAKPTSGSLSLGENHLTTNNTIKLPATTSLDVDSVVKVTKRFAVTPQIEVDNPTTDKIAFFKDRVVQFDTSITFDVGAILTFILNDNKEWELQ</sequence>
<dbReference type="PANTHER" id="PTHR35191:SF1">
    <property type="entry name" value="PROPHAGE SIDE TAIL FIBER PROTEIN HOMOLOG STFQ-RELATED"/>
    <property type="match status" value="1"/>
</dbReference>
<protein>
    <submittedName>
        <fullName evidence="2">Phage tail protein</fullName>
    </submittedName>
</protein>
<dbReference type="EMBL" id="CP072133">
    <property type="protein sequence ID" value="QTH70935.1"/>
    <property type="molecule type" value="Genomic_DNA"/>
</dbReference>
<feature type="domain" description="Phage tail fibre protein N-terminal" evidence="1">
    <location>
        <begin position="4"/>
        <end position="145"/>
    </location>
</feature>
<dbReference type="KEGG" id="pxi:J5O05_13785"/>
<dbReference type="InterPro" id="IPR022225">
    <property type="entry name" value="Phage_tail_fibre_N"/>
</dbReference>
<evidence type="ECO:0000313" key="3">
    <source>
        <dbReference type="Proteomes" id="UP000664904"/>
    </source>
</evidence>
<dbReference type="Proteomes" id="UP000664904">
    <property type="component" value="Chromosome"/>
</dbReference>
<proteinExistence type="predicted"/>
<dbReference type="CDD" id="cd19958">
    <property type="entry name" value="pyocin_knob"/>
    <property type="match status" value="1"/>
</dbReference>
<evidence type="ECO:0000259" key="1">
    <source>
        <dbReference type="Pfam" id="PF12571"/>
    </source>
</evidence>
<evidence type="ECO:0000313" key="2">
    <source>
        <dbReference type="EMBL" id="QTH70935.1"/>
    </source>
</evidence>
<gene>
    <name evidence="2" type="ORF">J5O05_13785</name>
</gene>
<reference evidence="2" key="1">
    <citation type="submission" date="2021-03" db="EMBL/GenBank/DDBJ databases">
        <title>Complete Genome of Pseudoalteromonas xiamenensis STKMTI.2, a new potential marine bacterium producing anti-Vibrio compounds.</title>
        <authorList>
            <person name="Handayani D.P."/>
            <person name="Isnansetyo A."/>
            <person name="Istiqomah I."/>
            <person name="Jumina J."/>
        </authorList>
    </citation>
    <scope>NUCLEOTIDE SEQUENCE</scope>
    <source>
        <strain evidence="2">STKMTI.2</strain>
    </source>
</reference>
<accession>A0A975DFX3</accession>
<dbReference type="RefSeq" id="WP_208842574.1">
    <property type="nucleotide sequence ID" value="NZ_CP072133.1"/>
</dbReference>
<dbReference type="InterPro" id="IPR051934">
    <property type="entry name" value="Phage_Tail_Fiber_Structural"/>
</dbReference>
<organism evidence="2 3">
    <name type="scientific">Pseudoalteromonas xiamenensis</name>
    <dbReference type="NCBI Taxonomy" id="882626"/>
    <lineage>
        <taxon>Bacteria</taxon>
        <taxon>Pseudomonadati</taxon>
        <taxon>Pseudomonadota</taxon>
        <taxon>Gammaproteobacteria</taxon>
        <taxon>Alteromonadales</taxon>
        <taxon>Pseudoalteromonadaceae</taxon>
        <taxon>Pseudoalteromonas</taxon>
    </lineage>
</organism>
<keyword evidence="3" id="KW-1185">Reference proteome</keyword>
<dbReference type="PANTHER" id="PTHR35191">
    <property type="entry name" value="PROPHAGE SIDE TAIL FIBER PROTEIN HOMOLOG STFQ-RELATED"/>
    <property type="match status" value="1"/>
</dbReference>